<dbReference type="PANTHER" id="PTHR46766:SF1">
    <property type="entry name" value="GLUTAMINE-RICH PROTEIN 2"/>
    <property type="match status" value="1"/>
</dbReference>
<comment type="similarity">
    <text evidence="1">Belongs to the mycobacterial PPE family.</text>
</comment>
<proteinExistence type="inferred from homology"/>
<dbReference type="EMBL" id="LZJU01000098">
    <property type="protein sequence ID" value="OBH74547.1"/>
    <property type="molecule type" value="Genomic_DNA"/>
</dbReference>
<dbReference type="AlphaFoldDB" id="A0A1A2TES9"/>
<feature type="domain" description="PPE" evidence="3">
    <location>
        <begin position="5"/>
        <end position="163"/>
    </location>
</feature>
<organism evidence="4 5">
    <name type="scientific">Mycobacterium mantenii</name>
    <dbReference type="NCBI Taxonomy" id="560555"/>
    <lineage>
        <taxon>Bacteria</taxon>
        <taxon>Bacillati</taxon>
        <taxon>Actinomycetota</taxon>
        <taxon>Actinomycetes</taxon>
        <taxon>Mycobacteriales</taxon>
        <taxon>Mycobacteriaceae</taxon>
        <taxon>Mycobacterium</taxon>
        <taxon>Mycobacterium avium complex (MAC)</taxon>
    </lineage>
</organism>
<evidence type="ECO:0000259" key="3">
    <source>
        <dbReference type="Pfam" id="PF00823"/>
    </source>
</evidence>
<dbReference type="Pfam" id="PF00823">
    <property type="entry name" value="PPE"/>
    <property type="match status" value="1"/>
</dbReference>
<dbReference type="Proteomes" id="UP000092389">
    <property type="component" value="Unassembled WGS sequence"/>
</dbReference>
<accession>A0A1A2TES9</accession>
<evidence type="ECO:0000256" key="1">
    <source>
        <dbReference type="ARBA" id="ARBA00010652"/>
    </source>
</evidence>
<dbReference type="GO" id="GO:0052572">
    <property type="term" value="P:response to host immune response"/>
    <property type="evidence" value="ECO:0007669"/>
    <property type="project" value="TreeGrafter"/>
</dbReference>
<comment type="caution">
    <text evidence="4">The sequence shown here is derived from an EMBL/GenBank/DDBJ whole genome shotgun (WGS) entry which is preliminary data.</text>
</comment>
<dbReference type="InterPro" id="IPR000030">
    <property type="entry name" value="PPE_dom"/>
</dbReference>
<name>A0A1A2TES9_MYCNT</name>
<feature type="region of interest" description="Disordered" evidence="2">
    <location>
        <begin position="344"/>
        <end position="383"/>
    </location>
</feature>
<dbReference type="OrthoDB" id="4752337at2"/>
<reference evidence="4 5" key="1">
    <citation type="submission" date="2016-06" db="EMBL/GenBank/DDBJ databases">
        <authorList>
            <person name="Kjaerup R.B."/>
            <person name="Dalgaard T.S."/>
            <person name="Juul-Madsen H.R."/>
        </authorList>
    </citation>
    <scope>NUCLEOTIDE SEQUENCE [LARGE SCALE GENOMIC DNA]</scope>
    <source>
        <strain evidence="4 5">E152</strain>
    </source>
</reference>
<dbReference type="PANTHER" id="PTHR46766">
    <property type="entry name" value="GLUTAMINE-RICH PROTEIN 2"/>
    <property type="match status" value="1"/>
</dbReference>
<dbReference type="InterPro" id="IPR038332">
    <property type="entry name" value="PPE_sf"/>
</dbReference>
<evidence type="ECO:0000313" key="4">
    <source>
        <dbReference type="EMBL" id="OBH74547.1"/>
    </source>
</evidence>
<evidence type="ECO:0000313" key="5">
    <source>
        <dbReference type="Proteomes" id="UP000092389"/>
    </source>
</evidence>
<dbReference type="RefSeq" id="WP_067910199.1">
    <property type="nucleotide sequence ID" value="NZ_LZJP01000046.1"/>
</dbReference>
<sequence>MDLFAPPEVTSTLIHTGPGAGSLIEAAGAWQQLAVELENSVSTYASTLSSLIESWDGPSAMAMLQSVQPYLLWLRETAQQAAQLATSADAAASAFTAARASIVPPAVVTANRTRLVQLLATNRFGQNTAAIAQTENEYQTMWANNSAAMTRYQASSSQATTQLSQFNSPLAMTTPNGTANQQVAVGQAQLLSAGNVGQNLLTADPTLGGIFGANGDPNSGWFGYFSTWGNQFISSGFPVNMLSYLAQNSSASALQSVGGDIGSGLSEGLGAATASLSNAVKDVGAGMAPSGAMGVGVSLGKLTAPPAVVGLLPGTQTGVQLASAASPLPAAESGIPVMPMMVPPGTGSSAGTGWRKRKQQKYEDIDYGQQVKGKVMPRNPSAG</sequence>
<protein>
    <recommendedName>
        <fullName evidence="3">PPE domain-containing protein</fullName>
    </recommendedName>
</protein>
<dbReference type="Gene3D" id="1.20.1260.20">
    <property type="entry name" value="PPE superfamily"/>
    <property type="match status" value="1"/>
</dbReference>
<evidence type="ECO:0000256" key="2">
    <source>
        <dbReference type="SAM" id="MobiDB-lite"/>
    </source>
</evidence>
<gene>
    <name evidence="4" type="ORF">A5683_23525</name>
</gene>
<dbReference type="SUPFAM" id="SSF140459">
    <property type="entry name" value="PE/PPE dimer-like"/>
    <property type="match status" value="1"/>
</dbReference>